<dbReference type="Proteomes" id="UP001144372">
    <property type="component" value="Unassembled WGS sequence"/>
</dbReference>
<accession>A0A9W6CXP1</accession>
<proteinExistence type="predicted"/>
<evidence type="ECO:0000313" key="2">
    <source>
        <dbReference type="EMBL" id="GLI33736.1"/>
    </source>
</evidence>
<comment type="caution">
    <text evidence="2">The sequence shown here is derived from an EMBL/GenBank/DDBJ whole genome shotgun (WGS) entry which is preliminary data.</text>
</comment>
<protein>
    <submittedName>
        <fullName evidence="2">Uncharacterized protein</fullName>
    </submittedName>
</protein>
<gene>
    <name evidence="2" type="ORF">DAMNIGENAA_11690</name>
</gene>
<dbReference type="AlphaFoldDB" id="A0A9W6CXP1"/>
<keyword evidence="3" id="KW-1185">Reference proteome</keyword>
<reference evidence="2" key="1">
    <citation type="submission" date="2022-12" db="EMBL/GenBank/DDBJ databases">
        <title>Reference genome sequencing for broad-spectrum identification of bacterial and archaeal isolates by mass spectrometry.</title>
        <authorList>
            <person name="Sekiguchi Y."/>
            <person name="Tourlousse D.M."/>
        </authorList>
    </citation>
    <scope>NUCLEOTIDE SEQUENCE</scope>
    <source>
        <strain evidence="2">ASRB1</strain>
    </source>
</reference>
<sequence>MPAAVSVSVCSVDDDDGDPKSDENVFQNNNKSLKSARFHWVSSEVHGCEWNVDKGEDSPAQILLTRIFMFGLQENEMPSRNWIAVMGASMPENDACCKLAG</sequence>
<dbReference type="EMBL" id="BSDR01000001">
    <property type="protein sequence ID" value="GLI33736.1"/>
    <property type="molecule type" value="Genomic_DNA"/>
</dbReference>
<evidence type="ECO:0000313" key="3">
    <source>
        <dbReference type="Proteomes" id="UP001144372"/>
    </source>
</evidence>
<name>A0A9W6CXP1_9BACT</name>
<organism evidence="2 3">
    <name type="scientific">Desulforhabdus amnigena</name>
    <dbReference type="NCBI Taxonomy" id="40218"/>
    <lineage>
        <taxon>Bacteria</taxon>
        <taxon>Pseudomonadati</taxon>
        <taxon>Thermodesulfobacteriota</taxon>
        <taxon>Syntrophobacteria</taxon>
        <taxon>Syntrophobacterales</taxon>
        <taxon>Syntrophobacteraceae</taxon>
        <taxon>Desulforhabdus</taxon>
    </lineage>
</organism>
<feature type="region of interest" description="Disordered" evidence="1">
    <location>
        <begin position="1"/>
        <end position="23"/>
    </location>
</feature>
<evidence type="ECO:0000256" key="1">
    <source>
        <dbReference type="SAM" id="MobiDB-lite"/>
    </source>
</evidence>
<feature type="compositionally biased region" description="Low complexity" evidence="1">
    <location>
        <begin position="1"/>
        <end position="11"/>
    </location>
</feature>